<evidence type="ECO:0000313" key="5">
    <source>
        <dbReference type="EMBL" id="KAK2565968.1"/>
    </source>
</evidence>
<comment type="similarity">
    <text evidence="2">Belongs to the eukaryotic/archaeal RNase P protein component 3 family.</text>
</comment>
<dbReference type="EMBL" id="JARQWQ010000018">
    <property type="protein sequence ID" value="KAK2565968.1"/>
    <property type="molecule type" value="Genomic_DNA"/>
</dbReference>
<keyword evidence="3" id="KW-0819">tRNA processing</keyword>
<organism evidence="5 6">
    <name type="scientific">Acropora cervicornis</name>
    <name type="common">Staghorn coral</name>
    <dbReference type="NCBI Taxonomy" id="6130"/>
    <lineage>
        <taxon>Eukaryota</taxon>
        <taxon>Metazoa</taxon>
        <taxon>Cnidaria</taxon>
        <taxon>Anthozoa</taxon>
        <taxon>Hexacorallia</taxon>
        <taxon>Scleractinia</taxon>
        <taxon>Astrocoeniina</taxon>
        <taxon>Acroporidae</taxon>
        <taxon>Acropora</taxon>
    </lineage>
</organism>
<comment type="subcellular location">
    <subcellularLocation>
        <location evidence="1">Nucleus</location>
    </subcellularLocation>
</comment>
<protein>
    <submittedName>
        <fullName evidence="5">Ribonuclease P protein subunit p30</fullName>
    </submittedName>
</protein>
<evidence type="ECO:0000256" key="2">
    <source>
        <dbReference type="ARBA" id="ARBA00007331"/>
    </source>
</evidence>
<evidence type="ECO:0000256" key="4">
    <source>
        <dbReference type="SAM" id="MobiDB-lite"/>
    </source>
</evidence>
<proteinExistence type="inferred from homology"/>
<sequence length="290" mass="32183">MAAFADLNVALLDDPRETAKLVSKAVQLGFETIALCKIFDPTKGGKKGQKLEGLTPMNWNLFPEIRELKKTHTKLKIMSRITVLLDDSDQAYLLSHDVIQSYDILAIQPRNEKLFQQACQSLEIDVISLNMTERPSFYLKFPTMNAAIERGVHFEITYSPAFRDPSRKKTLIALAINLVATTKGRNVIVSSGATNEMDFRGPYDLINLGLLFNFTEKQSKAALTNNCRAVLFHKEARADTAKSIISGKALTADIEADKDSSGDSTGEDESGSDSDKDDDFEPVEKKAKQE</sequence>
<evidence type="ECO:0000313" key="6">
    <source>
        <dbReference type="Proteomes" id="UP001249851"/>
    </source>
</evidence>
<feature type="compositionally biased region" description="Acidic residues" evidence="4">
    <location>
        <begin position="265"/>
        <end position="281"/>
    </location>
</feature>
<dbReference type="InterPro" id="IPR002738">
    <property type="entry name" value="RNase_P_p30"/>
</dbReference>
<evidence type="ECO:0000256" key="1">
    <source>
        <dbReference type="ARBA" id="ARBA00004123"/>
    </source>
</evidence>
<dbReference type="SUPFAM" id="SSF89550">
    <property type="entry name" value="PHP domain-like"/>
    <property type="match status" value="1"/>
</dbReference>
<dbReference type="PANTHER" id="PTHR13031">
    <property type="entry name" value="RIBONUCLEASE P SUBUNIT P30"/>
    <property type="match status" value="1"/>
</dbReference>
<dbReference type="AlphaFoldDB" id="A0AAD9V992"/>
<gene>
    <name evidence="5" type="ORF">P5673_010277</name>
</gene>
<dbReference type="GO" id="GO:0008033">
    <property type="term" value="P:tRNA processing"/>
    <property type="evidence" value="ECO:0007669"/>
    <property type="project" value="UniProtKB-KW"/>
</dbReference>
<dbReference type="InterPro" id="IPR016195">
    <property type="entry name" value="Pol/histidinol_Pase-like"/>
</dbReference>
<feature type="region of interest" description="Disordered" evidence="4">
    <location>
        <begin position="255"/>
        <end position="290"/>
    </location>
</feature>
<accession>A0AAD9V992</accession>
<dbReference type="Proteomes" id="UP001249851">
    <property type="component" value="Unassembled WGS sequence"/>
</dbReference>
<dbReference type="GO" id="GO:0005655">
    <property type="term" value="C:nucleolar ribonuclease P complex"/>
    <property type="evidence" value="ECO:0007669"/>
    <property type="project" value="TreeGrafter"/>
</dbReference>
<dbReference type="Gene3D" id="3.20.20.140">
    <property type="entry name" value="Metal-dependent hydrolases"/>
    <property type="match status" value="1"/>
</dbReference>
<reference evidence="5" key="1">
    <citation type="journal article" date="2023" name="G3 (Bethesda)">
        <title>Whole genome assembly and annotation of the endangered Caribbean coral Acropora cervicornis.</title>
        <authorList>
            <person name="Selwyn J.D."/>
            <person name="Vollmer S.V."/>
        </authorList>
    </citation>
    <scope>NUCLEOTIDE SEQUENCE</scope>
    <source>
        <strain evidence="5">K2</strain>
    </source>
</reference>
<comment type="caution">
    <text evidence="5">The sequence shown here is derived from an EMBL/GenBank/DDBJ whole genome shotgun (WGS) entry which is preliminary data.</text>
</comment>
<keyword evidence="6" id="KW-1185">Reference proteome</keyword>
<evidence type="ECO:0000256" key="3">
    <source>
        <dbReference type="ARBA" id="ARBA00022694"/>
    </source>
</evidence>
<dbReference type="GO" id="GO:0003723">
    <property type="term" value="F:RNA binding"/>
    <property type="evidence" value="ECO:0007669"/>
    <property type="project" value="TreeGrafter"/>
</dbReference>
<dbReference type="PANTHER" id="PTHR13031:SF0">
    <property type="entry name" value="RIBONUCLEASE P PROTEIN SUBUNIT P30"/>
    <property type="match status" value="1"/>
</dbReference>
<dbReference type="Pfam" id="PF01876">
    <property type="entry name" value="RNase_P_p30"/>
    <property type="match status" value="1"/>
</dbReference>
<reference evidence="5" key="2">
    <citation type="journal article" date="2023" name="Science">
        <title>Genomic signatures of disease resistance in endangered staghorn corals.</title>
        <authorList>
            <person name="Vollmer S.V."/>
            <person name="Selwyn J.D."/>
            <person name="Despard B.A."/>
            <person name="Roesel C.L."/>
        </authorList>
    </citation>
    <scope>NUCLEOTIDE SEQUENCE</scope>
    <source>
        <strain evidence="5">K2</strain>
    </source>
</reference>
<name>A0AAD9V992_ACRCE</name>